<dbReference type="EMBL" id="BJYM01000008">
    <property type="protein sequence ID" value="GEN87497.1"/>
    <property type="molecule type" value="Genomic_DNA"/>
</dbReference>
<organism evidence="4 5">
    <name type="scientific">Oceanobacillus sojae</name>
    <dbReference type="NCBI Taxonomy" id="582851"/>
    <lineage>
        <taxon>Bacteria</taxon>
        <taxon>Bacillati</taxon>
        <taxon>Bacillota</taxon>
        <taxon>Bacilli</taxon>
        <taxon>Bacillales</taxon>
        <taxon>Bacillaceae</taxon>
        <taxon>Oceanobacillus</taxon>
    </lineage>
</organism>
<protein>
    <submittedName>
        <fullName evidence="4">Transcriptional regulator</fullName>
    </submittedName>
</protein>
<comment type="caution">
    <text evidence="4">The sequence shown here is derived from an EMBL/GenBank/DDBJ whole genome shotgun (WGS) entry which is preliminary data.</text>
</comment>
<feature type="domain" description="WYL" evidence="2">
    <location>
        <begin position="129"/>
        <end position="196"/>
    </location>
</feature>
<dbReference type="InterPro" id="IPR028349">
    <property type="entry name" value="PafC-like"/>
</dbReference>
<dbReference type="Gene3D" id="1.10.10.10">
    <property type="entry name" value="Winged helix-like DNA-binding domain superfamily/Winged helix DNA-binding domain"/>
    <property type="match status" value="1"/>
</dbReference>
<dbReference type="InterPro" id="IPR057727">
    <property type="entry name" value="WCX_dom"/>
</dbReference>
<sequence>MKLERLMYILIALLSQKRIIAKETAEKFQVSVRTIYRDIDTLTLAGIPIYSERGNNGGFFLAEKYKMNASLFTEEEQKFIKNISRNINQMIHYPSVDMLEKKMDSYKSDNPVSSDYFFDFNSWNLDTNNLDRIDAALHQQRIVEFDYTSKKKEQVKRTVVPYHLIFKMNAWYLLGFCLEKEALRFFKLSRIRDLEMTAVNFDETLHKKLNYQELEQMINPKKSVEKEIVRLMFSLDVSAKVYDYFKAEEITEQENNLLVTAERIIDQELVDLLLSFGNHLKILGPSSLKTKIIMILQKNLRQYDNM</sequence>
<evidence type="ECO:0000259" key="2">
    <source>
        <dbReference type="Pfam" id="PF13280"/>
    </source>
</evidence>
<dbReference type="InterPro" id="IPR036388">
    <property type="entry name" value="WH-like_DNA-bd_sf"/>
</dbReference>
<evidence type="ECO:0000259" key="1">
    <source>
        <dbReference type="Pfam" id="PF08279"/>
    </source>
</evidence>
<accession>A0A511ZJ90</accession>
<dbReference type="PANTHER" id="PTHR34580:SF1">
    <property type="entry name" value="PROTEIN PAFC"/>
    <property type="match status" value="1"/>
</dbReference>
<dbReference type="Pfam" id="PF13280">
    <property type="entry name" value="WYL"/>
    <property type="match status" value="1"/>
</dbReference>
<dbReference type="InterPro" id="IPR026881">
    <property type="entry name" value="WYL_dom"/>
</dbReference>
<dbReference type="PANTHER" id="PTHR34580">
    <property type="match status" value="1"/>
</dbReference>
<dbReference type="InterPro" id="IPR051534">
    <property type="entry name" value="CBASS_pafABC_assoc_protein"/>
</dbReference>
<evidence type="ECO:0000313" key="4">
    <source>
        <dbReference type="EMBL" id="GEN87497.1"/>
    </source>
</evidence>
<evidence type="ECO:0000259" key="3">
    <source>
        <dbReference type="Pfam" id="PF25583"/>
    </source>
</evidence>
<dbReference type="Proteomes" id="UP000321558">
    <property type="component" value="Unassembled WGS sequence"/>
</dbReference>
<dbReference type="Pfam" id="PF08279">
    <property type="entry name" value="HTH_11"/>
    <property type="match status" value="1"/>
</dbReference>
<dbReference type="RefSeq" id="WP_147210464.1">
    <property type="nucleotide sequence ID" value="NZ_BJYM01000008.1"/>
</dbReference>
<keyword evidence="5" id="KW-1185">Reference proteome</keyword>
<dbReference type="SUPFAM" id="SSF46785">
    <property type="entry name" value="Winged helix' DNA-binding domain"/>
    <property type="match status" value="1"/>
</dbReference>
<dbReference type="InterPro" id="IPR013196">
    <property type="entry name" value="HTH_11"/>
</dbReference>
<dbReference type="Pfam" id="PF25583">
    <property type="entry name" value="WCX"/>
    <property type="match status" value="1"/>
</dbReference>
<feature type="domain" description="WCX" evidence="3">
    <location>
        <begin position="229"/>
        <end position="298"/>
    </location>
</feature>
<dbReference type="OrthoDB" id="9815009at2"/>
<feature type="domain" description="Helix-turn-helix type 11" evidence="1">
    <location>
        <begin position="5"/>
        <end position="57"/>
    </location>
</feature>
<reference evidence="4 5" key="1">
    <citation type="submission" date="2019-07" db="EMBL/GenBank/DDBJ databases">
        <title>Whole genome shotgun sequence of Oceanobacillus sojae NBRC 105379.</title>
        <authorList>
            <person name="Hosoyama A."/>
            <person name="Uohara A."/>
            <person name="Ohji S."/>
            <person name="Ichikawa N."/>
        </authorList>
    </citation>
    <scope>NUCLEOTIDE SEQUENCE [LARGE SCALE GENOMIC DNA]</scope>
    <source>
        <strain evidence="4 5">NBRC 105379</strain>
    </source>
</reference>
<evidence type="ECO:0000313" key="5">
    <source>
        <dbReference type="Proteomes" id="UP000321558"/>
    </source>
</evidence>
<dbReference type="PROSITE" id="PS52050">
    <property type="entry name" value="WYL"/>
    <property type="match status" value="1"/>
</dbReference>
<dbReference type="PIRSF" id="PIRSF016838">
    <property type="entry name" value="PafC"/>
    <property type="match status" value="1"/>
</dbReference>
<dbReference type="AlphaFoldDB" id="A0A511ZJ90"/>
<proteinExistence type="predicted"/>
<gene>
    <name evidence="4" type="ORF">OSO01_22360</name>
</gene>
<name>A0A511ZJ90_9BACI</name>
<dbReference type="InterPro" id="IPR036390">
    <property type="entry name" value="WH_DNA-bd_sf"/>
</dbReference>